<organism evidence="1 2">
    <name type="scientific">Pendulispora albinea</name>
    <dbReference type="NCBI Taxonomy" id="2741071"/>
    <lineage>
        <taxon>Bacteria</taxon>
        <taxon>Pseudomonadati</taxon>
        <taxon>Myxococcota</taxon>
        <taxon>Myxococcia</taxon>
        <taxon>Myxococcales</taxon>
        <taxon>Sorangiineae</taxon>
        <taxon>Pendulisporaceae</taxon>
        <taxon>Pendulispora</taxon>
    </lineage>
</organism>
<dbReference type="RefSeq" id="WP_394827313.1">
    <property type="nucleotide sequence ID" value="NZ_CP089984.1"/>
</dbReference>
<dbReference type="Proteomes" id="UP001370348">
    <property type="component" value="Chromosome"/>
</dbReference>
<keyword evidence="2" id="KW-1185">Reference proteome</keyword>
<proteinExistence type="predicted"/>
<evidence type="ECO:0000313" key="1">
    <source>
        <dbReference type="EMBL" id="WXB17673.1"/>
    </source>
</evidence>
<name>A0ABZ2M3K0_9BACT</name>
<protein>
    <submittedName>
        <fullName evidence="1">Uncharacterized protein</fullName>
    </submittedName>
</protein>
<gene>
    <name evidence="1" type="ORF">LZC94_10470</name>
</gene>
<reference evidence="1 2" key="1">
    <citation type="submission" date="2021-12" db="EMBL/GenBank/DDBJ databases">
        <title>Discovery of the Pendulisporaceae a myxobacterial family with distinct sporulation behavior and unique specialized metabolism.</title>
        <authorList>
            <person name="Garcia R."/>
            <person name="Popoff A."/>
            <person name="Bader C.D."/>
            <person name="Loehr J."/>
            <person name="Walesch S."/>
            <person name="Walt C."/>
            <person name="Boldt J."/>
            <person name="Bunk B."/>
            <person name="Haeckl F.J.F.P.J."/>
            <person name="Gunesch A.P."/>
            <person name="Birkelbach J."/>
            <person name="Nuebel U."/>
            <person name="Pietschmann T."/>
            <person name="Bach T."/>
            <person name="Mueller R."/>
        </authorList>
    </citation>
    <scope>NUCLEOTIDE SEQUENCE [LARGE SCALE GENOMIC DNA]</scope>
    <source>
        <strain evidence="1 2">MSr11954</strain>
    </source>
</reference>
<sequence length="46" mass="4461">MDADGVGGRLLDGVDALFMLVGADGNPGLRAADAVPRGFVDGTSGG</sequence>
<evidence type="ECO:0000313" key="2">
    <source>
        <dbReference type="Proteomes" id="UP001370348"/>
    </source>
</evidence>
<accession>A0ABZ2M3K0</accession>
<dbReference type="EMBL" id="CP089984">
    <property type="protein sequence ID" value="WXB17673.1"/>
    <property type="molecule type" value="Genomic_DNA"/>
</dbReference>